<proteinExistence type="predicted"/>
<dbReference type="EMBL" id="KN824288">
    <property type="protein sequence ID" value="KIM29628.1"/>
    <property type="molecule type" value="Genomic_DNA"/>
</dbReference>
<reference evidence="2" key="2">
    <citation type="submission" date="2015-01" db="EMBL/GenBank/DDBJ databases">
        <title>Evolutionary Origins and Diversification of the Mycorrhizal Mutualists.</title>
        <authorList>
            <consortium name="DOE Joint Genome Institute"/>
            <consortium name="Mycorrhizal Genomics Consortium"/>
            <person name="Kohler A."/>
            <person name="Kuo A."/>
            <person name="Nagy L.G."/>
            <person name="Floudas D."/>
            <person name="Copeland A."/>
            <person name="Barry K.W."/>
            <person name="Cichocki N."/>
            <person name="Veneault-Fourrey C."/>
            <person name="LaButti K."/>
            <person name="Lindquist E.A."/>
            <person name="Lipzen A."/>
            <person name="Lundell T."/>
            <person name="Morin E."/>
            <person name="Murat C."/>
            <person name="Riley R."/>
            <person name="Ohm R."/>
            <person name="Sun H."/>
            <person name="Tunlid A."/>
            <person name="Henrissat B."/>
            <person name="Grigoriev I.V."/>
            <person name="Hibbett D.S."/>
            <person name="Martin F."/>
        </authorList>
    </citation>
    <scope>NUCLEOTIDE SEQUENCE [LARGE SCALE GENOMIC DNA]</scope>
    <source>
        <strain evidence="2">MAFF 305830</strain>
    </source>
</reference>
<sequence>MTFNEVKAKVLSALTQFPNEKDVPSVSTTDDFEICVGRKTKKDGGAEGSSHRLEFEIIDGEKRMRDVFTKAWEVAYVKFRNTDGSLRPVQVKFATLVEDENDEEA</sequence>
<name>A0A0C2WU19_SERVB</name>
<reference evidence="1 2" key="1">
    <citation type="submission" date="2014-04" db="EMBL/GenBank/DDBJ databases">
        <authorList>
            <consortium name="DOE Joint Genome Institute"/>
            <person name="Kuo A."/>
            <person name="Zuccaro A."/>
            <person name="Kohler A."/>
            <person name="Nagy L.G."/>
            <person name="Floudas D."/>
            <person name="Copeland A."/>
            <person name="Barry K.W."/>
            <person name="Cichocki N."/>
            <person name="Veneault-Fourrey C."/>
            <person name="LaButti K."/>
            <person name="Lindquist E.A."/>
            <person name="Lipzen A."/>
            <person name="Lundell T."/>
            <person name="Morin E."/>
            <person name="Murat C."/>
            <person name="Sun H."/>
            <person name="Tunlid A."/>
            <person name="Henrissat B."/>
            <person name="Grigoriev I.V."/>
            <person name="Hibbett D.S."/>
            <person name="Martin F."/>
            <person name="Nordberg H.P."/>
            <person name="Cantor M.N."/>
            <person name="Hua S.X."/>
        </authorList>
    </citation>
    <scope>NUCLEOTIDE SEQUENCE [LARGE SCALE GENOMIC DNA]</scope>
    <source>
        <strain evidence="1 2">MAFF 305830</strain>
    </source>
</reference>
<protein>
    <submittedName>
        <fullName evidence="1">Uncharacterized protein</fullName>
    </submittedName>
</protein>
<evidence type="ECO:0000313" key="1">
    <source>
        <dbReference type="EMBL" id="KIM29628.1"/>
    </source>
</evidence>
<dbReference type="OrthoDB" id="3173670at2759"/>
<gene>
    <name evidence="1" type="ORF">M408DRAFT_22951</name>
</gene>
<accession>A0A0C2WU19</accession>
<dbReference type="AlphaFoldDB" id="A0A0C2WU19"/>
<evidence type="ECO:0000313" key="2">
    <source>
        <dbReference type="Proteomes" id="UP000054097"/>
    </source>
</evidence>
<dbReference type="HOGENOM" id="CLU_118669_1_0_1"/>
<organism evidence="1 2">
    <name type="scientific">Serendipita vermifera MAFF 305830</name>
    <dbReference type="NCBI Taxonomy" id="933852"/>
    <lineage>
        <taxon>Eukaryota</taxon>
        <taxon>Fungi</taxon>
        <taxon>Dikarya</taxon>
        <taxon>Basidiomycota</taxon>
        <taxon>Agaricomycotina</taxon>
        <taxon>Agaricomycetes</taxon>
        <taxon>Sebacinales</taxon>
        <taxon>Serendipitaceae</taxon>
        <taxon>Serendipita</taxon>
    </lineage>
</organism>
<dbReference type="Proteomes" id="UP000054097">
    <property type="component" value="Unassembled WGS sequence"/>
</dbReference>
<keyword evidence="2" id="KW-1185">Reference proteome</keyword>